<dbReference type="Proteomes" id="UP000007842">
    <property type="component" value="Chromosome"/>
</dbReference>
<dbReference type="HOGENOM" id="CLU_097170_1_0_11"/>
<feature type="domain" description="DUF6879" evidence="1">
    <location>
        <begin position="9"/>
        <end position="172"/>
    </location>
</feature>
<proteinExistence type="predicted"/>
<dbReference type="KEGG" id="scy:SCATT_12450"/>
<gene>
    <name evidence="2" type="ordered locus">SCATT_12450</name>
</gene>
<dbReference type="EMBL" id="CP003219">
    <property type="protein sequence ID" value="AEW93616.1"/>
    <property type="molecule type" value="Genomic_DNA"/>
</dbReference>
<reference evidence="3" key="1">
    <citation type="submission" date="2011-12" db="EMBL/GenBank/DDBJ databases">
        <title>Complete genome sequence of Streptomyces cattleya strain DSM 46488.</title>
        <authorList>
            <person name="Ou H.-Y."/>
            <person name="Li P."/>
            <person name="Zhao C."/>
            <person name="O'Hagan D."/>
            <person name="Deng Z."/>
        </authorList>
    </citation>
    <scope>NUCLEOTIDE SEQUENCE [LARGE SCALE GENOMIC DNA]</scope>
    <source>
        <strain evidence="3">ATCC 35852 / DSM 46488 / JCM 4925 / NBRC 14057 / NRRL 8057</strain>
    </source>
</reference>
<protein>
    <recommendedName>
        <fullName evidence="1">DUF6879 domain-containing protein</fullName>
    </recommendedName>
</protein>
<evidence type="ECO:0000259" key="1">
    <source>
        <dbReference type="Pfam" id="PF21806"/>
    </source>
</evidence>
<dbReference type="OrthoDB" id="3821358at2"/>
<dbReference type="Pfam" id="PF21806">
    <property type="entry name" value="DUF6879"/>
    <property type="match status" value="1"/>
</dbReference>
<keyword evidence="3" id="KW-1185">Reference proteome</keyword>
<dbReference type="STRING" id="1003195.SCATT_12450"/>
<evidence type="ECO:0000313" key="2">
    <source>
        <dbReference type="EMBL" id="AEW93616.1"/>
    </source>
</evidence>
<dbReference type="AlphaFoldDB" id="F8K0V1"/>
<organism evidence="2 3">
    <name type="scientific">Streptantibioticus cattleyicolor (strain ATCC 35852 / DSM 46488 / JCM 4925 / NBRC 14057 / NRRL 8057)</name>
    <name type="common">Streptomyces cattleya</name>
    <dbReference type="NCBI Taxonomy" id="1003195"/>
    <lineage>
        <taxon>Bacteria</taxon>
        <taxon>Bacillati</taxon>
        <taxon>Actinomycetota</taxon>
        <taxon>Actinomycetes</taxon>
        <taxon>Kitasatosporales</taxon>
        <taxon>Streptomycetaceae</taxon>
        <taxon>Streptantibioticus</taxon>
    </lineage>
</organism>
<dbReference type="eggNOG" id="ENOG5033032">
    <property type="taxonomic scope" value="Bacteria"/>
</dbReference>
<sequence length="179" mass="20738">MPRFISDESFDHYFGDGFAHTAWRLETRRGYASDREGDGWQRFLRGEADGEDPDRPWCRNIRAQVARGKRVERVRLVDDPPTIGQRFLLYSAATNVAAGEDIRGLFRAQAEQLGLPMDDFWLFDSRFGLRLHFDESDTYLGAELVTEPAEVLRWCQVRDAAWHHAMPYEEFRARVPATA</sequence>
<dbReference type="PATRIC" id="fig|1003195.11.peg.2831"/>
<accession>F8K0V1</accession>
<dbReference type="RefSeq" id="WP_014142003.1">
    <property type="nucleotide sequence ID" value="NC_016111.1"/>
</dbReference>
<evidence type="ECO:0000313" key="3">
    <source>
        <dbReference type="Proteomes" id="UP000007842"/>
    </source>
</evidence>
<dbReference type="KEGG" id="sct:SCAT_1245"/>
<name>F8K0V1_STREN</name>
<accession>G8WRN9</accession>
<dbReference type="InterPro" id="IPR049244">
    <property type="entry name" value="DUF6879"/>
</dbReference>